<feature type="transmembrane region" description="Helical" evidence="1">
    <location>
        <begin position="44"/>
        <end position="63"/>
    </location>
</feature>
<name>A0A0A9GRQ4_ARUDO</name>
<dbReference type="EMBL" id="GBRH01172680">
    <property type="protein sequence ID" value="JAE25216.1"/>
    <property type="molecule type" value="Transcribed_RNA"/>
</dbReference>
<proteinExistence type="predicted"/>
<keyword evidence="1" id="KW-0472">Membrane</keyword>
<keyword evidence="1" id="KW-0812">Transmembrane</keyword>
<organism evidence="2">
    <name type="scientific">Arundo donax</name>
    <name type="common">Giant reed</name>
    <name type="synonym">Donax arundinaceus</name>
    <dbReference type="NCBI Taxonomy" id="35708"/>
    <lineage>
        <taxon>Eukaryota</taxon>
        <taxon>Viridiplantae</taxon>
        <taxon>Streptophyta</taxon>
        <taxon>Embryophyta</taxon>
        <taxon>Tracheophyta</taxon>
        <taxon>Spermatophyta</taxon>
        <taxon>Magnoliopsida</taxon>
        <taxon>Liliopsida</taxon>
        <taxon>Poales</taxon>
        <taxon>Poaceae</taxon>
        <taxon>PACMAD clade</taxon>
        <taxon>Arundinoideae</taxon>
        <taxon>Arundineae</taxon>
        <taxon>Arundo</taxon>
    </lineage>
</organism>
<evidence type="ECO:0000313" key="2">
    <source>
        <dbReference type="EMBL" id="JAE25216.1"/>
    </source>
</evidence>
<dbReference type="AlphaFoldDB" id="A0A0A9GRQ4"/>
<reference evidence="2" key="2">
    <citation type="journal article" date="2015" name="Data Brief">
        <title>Shoot transcriptome of the giant reed, Arundo donax.</title>
        <authorList>
            <person name="Barrero R.A."/>
            <person name="Guerrero F.D."/>
            <person name="Moolhuijzen P."/>
            <person name="Goolsby J.A."/>
            <person name="Tidwell J."/>
            <person name="Bellgard S.E."/>
            <person name="Bellgard M.I."/>
        </authorList>
    </citation>
    <scope>NUCLEOTIDE SEQUENCE</scope>
    <source>
        <tissue evidence="2">Shoot tissue taken approximately 20 cm above the soil surface</tissue>
    </source>
</reference>
<reference evidence="2" key="1">
    <citation type="submission" date="2014-09" db="EMBL/GenBank/DDBJ databases">
        <authorList>
            <person name="Magalhaes I.L.F."/>
            <person name="Oliveira U."/>
            <person name="Santos F.R."/>
            <person name="Vidigal T.H.D.A."/>
            <person name="Brescovit A.D."/>
            <person name="Santos A.J."/>
        </authorList>
    </citation>
    <scope>NUCLEOTIDE SEQUENCE</scope>
    <source>
        <tissue evidence="2">Shoot tissue taken approximately 20 cm above the soil surface</tissue>
    </source>
</reference>
<protein>
    <submittedName>
        <fullName evidence="2">Uncharacterized protein</fullName>
    </submittedName>
</protein>
<sequence>MSTMDRFRLILLPRRSPSSSRRRGRPACGDMLHCHCSCCASSDWLLYCSWAVVSAALLGLMLLSPDGPNLVVLTCPAAALEQLSATCSSSVRASSS</sequence>
<evidence type="ECO:0000256" key="1">
    <source>
        <dbReference type="SAM" id="Phobius"/>
    </source>
</evidence>
<accession>A0A0A9GRQ4</accession>
<keyword evidence="1" id="KW-1133">Transmembrane helix</keyword>